<protein>
    <submittedName>
        <fullName evidence="1">Uncharacterized protein</fullName>
    </submittedName>
</protein>
<dbReference type="Proteomes" id="UP000035034">
    <property type="component" value="Unassembled WGS sequence"/>
</dbReference>
<organism evidence="1 2">
    <name type="scientific">Gordonia effusa NBRC 100432</name>
    <dbReference type="NCBI Taxonomy" id="1077974"/>
    <lineage>
        <taxon>Bacteria</taxon>
        <taxon>Bacillati</taxon>
        <taxon>Actinomycetota</taxon>
        <taxon>Actinomycetes</taxon>
        <taxon>Mycobacteriales</taxon>
        <taxon>Gordoniaceae</taxon>
        <taxon>Gordonia</taxon>
    </lineage>
</organism>
<comment type="caution">
    <text evidence="1">The sequence shown here is derived from an EMBL/GenBank/DDBJ whole genome shotgun (WGS) entry which is preliminary data.</text>
</comment>
<sequence>METTHLLVRPAPRYEHTGDWFGSPPLIAAVELAPPTPRACKSVETERAPEPTAREARTFVVTAMTQVLEVLDRRRPVARLAELVVPHVVDQIVALRRTCDVGAASAESALPTAALRRVHIQMCAPDEAEFFGNYLRGERVLAFAGRVEHVPQRVRRIAGSEPYRRPRRTELRWRIRSIALG</sequence>
<evidence type="ECO:0000313" key="1">
    <source>
        <dbReference type="EMBL" id="GAB16506.1"/>
    </source>
</evidence>
<dbReference type="OrthoDB" id="4775331at2"/>
<gene>
    <name evidence="1" type="ORF">GOEFS_004_00210</name>
</gene>
<name>H0QUK5_9ACTN</name>
<proteinExistence type="predicted"/>
<dbReference type="EMBL" id="BAEH01000004">
    <property type="protein sequence ID" value="GAB16506.1"/>
    <property type="molecule type" value="Genomic_DNA"/>
</dbReference>
<dbReference type="AlphaFoldDB" id="H0QUK5"/>
<dbReference type="Pfam" id="PF20060">
    <property type="entry name" value="DUF6459"/>
    <property type="match status" value="1"/>
</dbReference>
<accession>H0QUK5</accession>
<keyword evidence="2" id="KW-1185">Reference proteome</keyword>
<reference evidence="1 2" key="1">
    <citation type="submission" date="2011-12" db="EMBL/GenBank/DDBJ databases">
        <title>Whole genome shotgun sequence of Gordonia effusa NBRC 100432.</title>
        <authorList>
            <person name="Yoshida I."/>
            <person name="Takarada H."/>
            <person name="Hosoyama A."/>
            <person name="Tsuchikane K."/>
            <person name="Katsumata H."/>
            <person name="Yamazaki S."/>
            <person name="Fujita N."/>
        </authorList>
    </citation>
    <scope>NUCLEOTIDE SEQUENCE [LARGE SCALE GENOMIC DNA]</scope>
    <source>
        <strain evidence="1 2">NBRC 100432</strain>
    </source>
</reference>
<dbReference type="RefSeq" id="WP_007315844.1">
    <property type="nucleotide sequence ID" value="NZ_BAEH01000004.1"/>
</dbReference>
<dbReference type="STRING" id="1077974.GOEFS_004_00210"/>
<dbReference type="eggNOG" id="ENOG50332RH">
    <property type="taxonomic scope" value="Bacteria"/>
</dbReference>
<dbReference type="InterPro" id="IPR045596">
    <property type="entry name" value="DUF6459"/>
</dbReference>
<evidence type="ECO:0000313" key="2">
    <source>
        <dbReference type="Proteomes" id="UP000035034"/>
    </source>
</evidence>